<proteinExistence type="inferred from homology"/>
<gene>
    <name evidence="4" type="ORF">EI546_06195</name>
</gene>
<sequence length="654" mass="74441">MRRGKTIQRFFNKRYGLFRRFVLDQRFLPRWVVLSIDLAICVFSYTVSVFLLADTSLQSNDVFSFFQRAVILVSIHLICFVLFRSYSGIIRHSTFTDVYRLAMATVAMFLISMIGNSAYKSFGSHEIFSWMDLLLYAILSFIFLVALRVSVKESYRFLKATAAQSSSKKRLIIFGVSDKSIGLAQSLISDPTAPYQPVAFLSMSEKRNNFKIMNLPVLNCCDDIEDDLRDIRVNFNVEGVLLVGDMLSVVEKNQIMEHAFSVGMEVYSTSLPERWEKHSDMEFKIAPLQIEDLLERHVIETDIKLISEDLRGKNILVTGGAGSIGSELVRQIAELEPKRLIVLDNAESPLHGIDLYLKNNHPQLNYQVYLADVTNKDRMKGIFDKYRFEIVYHAAAYKHVPMIERHPREGIRANIIGTRTLADLAIKYGCERFVMISTDKAVNPSNVMGASKRAAEMYVQALQKRPNVKTKFITTRFGNVLGSNGSVIPFFKEQIKRGGPVTVTHKDITRYFMTIKEACQLVLQAGTMGHGGEIFVFDMGKPVKILDMAERMIKLSGLRPYVDIPIEIVGLREGEKLYEELLIDGETTLPTFHPKIMVGRVMDHDYDEICSSLDELEKLANSIGKKKFIIQKLKCLIPEYVSQNSEFSQLDEHS</sequence>
<dbReference type="RefSeq" id="WP_128249729.1">
    <property type="nucleotide sequence ID" value="NZ_CP034951.1"/>
</dbReference>
<dbReference type="InterPro" id="IPR003869">
    <property type="entry name" value="Polysac_CapD-like"/>
</dbReference>
<dbReference type="KEGG" id="aev:EI546_06195"/>
<dbReference type="InterPro" id="IPR036291">
    <property type="entry name" value="NAD(P)-bd_dom_sf"/>
</dbReference>
<evidence type="ECO:0000256" key="1">
    <source>
        <dbReference type="ARBA" id="ARBA00007430"/>
    </source>
</evidence>
<evidence type="ECO:0000313" key="5">
    <source>
        <dbReference type="Proteomes" id="UP000285517"/>
    </source>
</evidence>
<dbReference type="CDD" id="cd05237">
    <property type="entry name" value="UDP_invert_4-6DH_SDR_e"/>
    <property type="match status" value="1"/>
</dbReference>
<keyword evidence="2" id="KW-1133">Transmembrane helix</keyword>
<evidence type="ECO:0000259" key="3">
    <source>
        <dbReference type="Pfam" id="PF02719"/>
    </source>
</evidence>
<organism evidence="4 5">
    <name type="scientific">Aequorivita ciconiae</name>
    <dbReference type="NCBI Taxonomy" id="2494375"/>
    <lineage>
        <taxon>Bacteria</taxon>
        <taxon>Pseudomonadati</taxon>
        <taxon>Bacteroidota</taxon>
        <taxon>Flavobacteriia</taxon>
        <taxon>Flavobacteriales</taxon>
        <taxon>Flavobacteriaceae</taxon>
        <taxon>Aequorivita</taxon>
    </lineage>
</organism>
<name>A0A410G265_9FLAO</name>
<dbReference type="PANTHER" id="PTHR43318:SF1">
    <property type="entry name" value="POLYSACCHARIDE BIOSYNTHESIS PROTEIN EPSC-RELATED"/>
    <property type="match status" value="1"/>
</dbReference>
<protein>
    <submittedName>
        <fullName evidence="4">Polysaccharide biosynthesis protein</fullName>
    </submittedName>
</protein>
<dbReference type="PANTHER" id="PTHR43318">
    <property type="entry name" value="UDP-N-ACETYLGLUCOSAMINE 4,6-DEHYDRATASE"/>
    <property type="match status" value="1"/>
</dbReference>
<keyword evidence="2" id="KW-0812">Transmembrane</keyword>
<evidence type="ECO:0000313" key="4">
    <source>
        <dbReference type="EMBL" id="QAA81341.1"/>
    </source>
</evidence>
<feature type="transmembrane region" description="Helical" evidence="2">
    <location>
        <begin position="65"/>
        <end position="86"/>
    </location>
</feature>
<dbReference type="Gene3D" id="3.40.50.720">
    <property type="entry name" value="NAD(P)-binding Rossmann-like Domain"/>
    <property type="match status" value="2"/>
</dbReference>
<feature type="transmembrane region" description="Helical" evidence="2">
    <location>
        <begin position="127"/>
        <end position="149"/>
    </location>
</feature>
<dbReference type="SUPFAM" id="SSF51735">
    <property type="entry name" value="NAD(P)-binding Rossmann-fold domains"/>
    <property type="match status" value="1"/>
</dbReference>
<feature type="transmembrane region" description="Helical" evidence="2">
    <location>
        <begin position="98"/>
        <end position="115"/>
    </location>
</feature>
<keyword evidence="2" id="KW-0472">Membrane</keyword>
<dbReference type="AlphaFoldDB" id="A0A410G265"/>
<accession>A0A410G265</accession>
<dbReference type="Pfam" id="PF02719">
    <property type="entry name" value="Polysacc_synt_2"/>
    <property type="match status" value="1"/>
</dbReference>
<keyword evidence="5" id="KW-1185">Reference proteome</keyword>
<feature type="domain" description="Polysaccharide biosynthesis protein CapD-like" evidence="3">
    <location>
        <begin position="315"/>
        <end position="598"/>
    </location>
</feature>
<dbReference type="EMBL" id="CP034951">
    <property type="protein sequence ID" value="QAA81341.1"/>
    <property type="molecule type" value="Genomic_DNA"/>
</dbReference>
<reference evidence="4 5" key="1">
    <citation type="submission" date="2019-01" db="EMBL/GenBank/DDBJ databases">
        <title>Complete genome sequencing of Aequorivita sp. H23M31.</title>
        <authorList>
            <person name="Bae J.-W."/>
        </authorList>
    </citation>
    <scope>NUCLEOTIDE SEQUENCE [LARGE SCALE GENOMIC DNA]</scope>
    <source>
        <strain evidence="4 5">H23M31</strain>
    </source>
</reference>
<comment type="similarity">
    <text evidence="1">Belongs to the polysaccharide synthase family.</text>
</comment>
<dbReference type="Proteomes" id="UP000285517">
    <property type="component" value="Chromosome"/>
</dbReference>
<dbReference type="InterPro" id="IPR051203">
    <property type="entry name" value="Polysaccharide_Synthase-Rel"/>
</dbReference>
<dbReference type="Pfam" id="PF13727">
    <property type="entry name" value="CoA_binding_3"/>
    <property type="match status" value="1"/>
</dbReference>
<feature type="transmembrane region" description="Helical" evidence="2">
    <location>
        <begin position="31"/>
        <end position="53"/>
    </location>
</feature>
<evidence type="ECO:0000256" key="2">
    <source>
        <dbReference type="SAM" id="Phobius"/>
    </source>
</evidence>
<dbReference type="OrthoDB" id="9803111at2"/>